<dbReference type="InterPro" id="IPR021124">
    <property type="entry name" value="CRISPR-assoc_prot_Cas5"/>
</dbReference>
<organism evidence="3 4">
    <name type="scientific">Streptomyces microflavus</name>
    <name type="common">Streptomyces lipmanii</name>
    <dbReference type="NCBI Taxonomy" id="1919"/>
    <lineage>
        <taxon>Bacteria</taxon>
        <taxon>Bacillati</taxon>
        <taxon>Actinomycetota</taxon>
        <taxon>Actinomycetes</taxon>
        <taxon>Kitasatosporales</taxon>
        <taxon>Streptomycetaceae</taxon>
        <taxon>Streptomyces</taxon>
    </lineage>
</organism>
<reference evidence="3 4" key="1">
    <citation type="submission" date="2020-05" db="EMBL/GenBank/DDBJ databases">
        <title>Whole genome shotgun sequence of Streptomyces microflavus NBRC 13062.</title>
        <authorList>
            <person name="Komaki H."/>
            <person name="Tamura T."/>
        </authorList>
    </citation>
    <scope>NUCLEOTIDE SEQUENCE [LARGE SCALE GENOMIC DNA]</scope>
    <source>
        <strain evidence="3 4">NBRC 13062</strain>
    </source>
</reference>
<accession>A0A7J0D4T1</accession>
<dbReference type="NCBIfam" id="TIGR02593">
    <property type="entry name" value="CRISPR_cas5"/>
    <property type="match status" value="1"/>
</dbReference>
<dbReference type="EMBL" id="BLWD01000003">
    <property type="protein sequence ID" value="GFN09751.1"/>
    <property type="molecule type" value="Genomic_DNA"/>
</dbReference>
<evidence type="ECO:0000313" key="4">
    <source>
        <dbReference type="Proteomes" id="UP000498740"/>
    </source>
</evidence>
<evidence type="ECO:0000313" key="3">
    <source>
        <dbReference type="EMBL" id="GFN09751.1"/>
    </source>
</evidence>
<dbReference type="GO" id="GO:0003723">
    <property type="term" value="F:RNA binding"/>
    <property type="evidence" value="ECO:0007669"/>
    <property type="project" value="InterPro"/>
</dbReference>
<dbReference type="NCBIfam" id="TIGR01868">
    <property type="entry name" value="casD_Cas5e"/>
    <property type="match status" value="1"/>
</dbReference>
<keyword evidence="1" id="KW-0051">Antiviral defense</keyword>
<dbReference type="CDD" id="cd09756">
    <property type="entry name" value="Cas5_I-E"/>
    <property type="match status" value="1"/>
</dbReference>
<gene>
    <name evidence="3" type="ORF">Smic_83070</name>
</gene>
<name>A0A7J0D4T1_STRMI</name>
<evidence type="ECO:0000256" key="1">
    <source>
        <dbReference type="ARBA" id="ARBA00023118"/>
    </source>
</evidence>
<dbReference type="GO" id="GO:0043571">
    <property type="term" value="P:maintenance of CRISPR repeat elements"/>
    <property type="evidence" value="ECO:0007669"/>
    <property type="project" value="InterPro"/>
</dbReference>
<dbReference type="Proteomes" id="UP000498740">
    <property type="component" value="Unassembled WGS sequence"/>
</dbReference>
<protein>
    <submittedName>
        <fullName evidence="3">Type I-E CRISPR-associated protein Cas5/CasD</fullName>
    </submittedName>
</protein>
<dbReference type="Pfam" id="PF09704">
    <property type="entry name" value="Cas_Cas5d"/>
    <property type="match status" value="1"/>
</dbReference>
<sequence length="245" mass="27210">MSVLTLLLAGPLQAWGASARFTRRTTEAAPTKSGVIGILAAAQGIQRGDDTHLAELAALRFGVRIDQPGTRVRDFQTAHHRITDKSMPLSERFYLADAVFTAAVEGDHTLLATLHNALRNPVYPPFLGRRSCPPAHPVELAIHDTTLTRALRDEPWHAAHWYQKLHRTTHTVPLVILRDANPGERNGDTLPDHPLSYAAEHRRHALRTVVSETVDIPNPRAHARQPARRQPVPHHDPFGPLEDTL</sequence>
<evidence type="ECO:0000256" key="2">
    <source>
        <dbReference type="SAM" id="MobiDB-lite"/>
    </source>
</evidence>
<dbReference type="Gene3D" id="3.30.70.2660">
    <property type="match status" value="1"/>
</dbReference>
<dbReference type="GO" id="GO:0051607">
    <property type="term" value="P:defense response to virus"/>
    <property type="evidence" value="ECO:0007669"/>
    <property type="project" value="UniProtKB-KW"/>
</dbReference>
<comment type="caution">
    <text evidence="3">The sequence shown here is derived from an EMBL/GenBank/DDBJ whole genome shotgun (WGS) entry which is preliminary data.</text>
</comment>
<dbReference type="RefSeq" id="WP_190167837.1">
    <property type="nucleotide sequence ID" value="NZ_BMUG01000016.1"/>
</dbReference>
<dbReference type="InterPro" id="IPR013422">
    <property type="entry name" value="CRISPR-assoc_prot_Cas5_N"/>
</dbReference>
<dbReference type="InterPro" id="IPR010147">
    <property type="entry name" value="CRISPR-assoc_prot_CasD"/>
</dbReference>
<dbReference type="AlphaFoldDB" id="A0A7J0D4T1"/>
<proteinExistence type="predicted"/>
<feature type="region of interest" description="Disordered" evidence="2">
    <location>
        <begin position="214"/>
        <end position="245"/>
    </location>
</feature>